<organism evidence="14 15">
    <name type="scientific">Clostridium ljungdahlii (strain ATCC 55383 / DSM 13528 / PETC)</name>
    <dbReference type="NCBI Taxonomy" id="748727"/>
    <lineage>
        <taxon>Bacteria</taxon>
        <taxon>Bacillati</taxon>
        <taxon>Bacillota</taxon>
        <taxon>Clostridia</taxon>
        <taxon>Eubacteriales</taxon>
        <taxon>Clostridiaceae</taxon>
        <taxon>Clostridium</taxon>
    </lineage>
</organism>
<dbReference type="Pfam" id="PF02518">
    <property type="entry name" value="HATPase_c"/>
    <property type="match status" value="1"/>
</dbReference>
<evidence type="ECO:0000256" key="2">
    <source>
        <dbReference type="ARBA" id="ARBA00004370"/>
    </source>
</evidence>
<name>A0ABX2TS88_CLOLD</name>
<dbReference type="Pfam" id="PF00512">
    <property type="entry name" value="HisKA"/>
    <property type="match status" value="1"/>
</dbReference>
<dbReference type="EC" id="2.7.13.3" evidence="3"/>
<dbReference type="InterPro" id="IPR003594">
    <property type="entry name" value="HATPase_dom"/>
</dbReference>
<comment type="subcellular location">
    <subcellularLocation>
        <location evidence="2">Membrane</location>
    </subcellularLocation>
</comment>
<evidence type="ECO:0000256" key="7">
    <source>
        <dbReference type="ARBA" id="ARBA00022777"/>
    </source>
</evidence>
<dbReference type="PANTHER" id="PTHR45436">
    <property type="entry name" value="SENSOR HISTIDINE KINASE YKOH"/>
    <property type="match status" value="1"/>
</dbReference>
<sequence length="478" mass="54736">MLSKIINCISKMINYSLKIIKGTKISIKITIVYAFMFSLVLLLLNASILYGVKYYLYNQSNKQIDDMQTIILNNITAKNQQLDLSDKGIFLNIPSKENISVRIIQESGKVINSSEKFDYKIKLPRNNDKKVQNRERHMEDKDRHLTYKNVKFQSKKYGTVYIQIVKDMNSEYNFMKILFGVMAAADFIGIIASIILGYIVSKRMLKPIDYITKTAENISINNLKERIEVKEPEDELERLASTFNKMIDRLQEAFNKQAQFVSDASHELRTPVAVIQGYANLLDRWGKDDRDALEKSIYGIKLEAANMANLIEKLLFLARGDSGTQLIEKKKFWLNELIDEVVKESRIIEQNHVISSSRNDTVRVCADYKMIKQMLRVFIDNSMKFTPEHGKIDINSEVQGKVVKISVSDTGIGIPKEEIQNIFNRFYIVDKSRSKEKGGTGLGLSIAKWIIDMHQGAIDVESQEGKGTKITVTLKLDK</sequence>
<evidence type="ECO:0000256" key="9">
    <source>
        <dbReference type="ARBA" id="ARBA00023012"/>
    </source>
</evidence>
<dbReference type="SMART" id="SM00388">
    <property type="entry name" value="HisKA"/>
    <property type="match status" value="1"/>
</dbReference>
<evidence type="ECO:0000256" key="6">
    <source>
        <dbReference type="ARBA" id="ARBA00022692"/>
    </source>
</evidence>
<keyword evidence="15" id="KW-1185">Reference proteome</keyword>
<keyword evidence="8 11" id="KW-1133">Transmembrane helix</keyword>
<dbReference type="InterPro" id="IPR050428">
    <property type="entry name" value="TCS_sensor_his_kinase"/>
</dbReference>
<evidence type="ECO:0000259" key="13">
    <source>
        <dbReference type="PROSITE" id="PS50885"/>
    </source>
</evidence>
<evidence type="ECO:0000256" key="11">
    <source>
        <dbReference type="SAM" id="Phobius"/>
    </source>
</evidence>
<dbReference type="Proteomes" id="UP000077020">
    <property type="component" value="Unassembled WGS sequence"/>
</dbReference>
<keyword evidence="9" id="KW-0902">Two-component regulatory system</keyword>
<evidence type="ECO:0000256" key="4">
    <source>
        <dbReference type="ARBA" id="ARBA00022553"/>
    </source>
</evidence>
<dbReference type="InterPro" id="IPR005467">
    <property type="entry name" value="His_kinase_dom"/>
</dbReference>
<feature type="domain" description="Histidine kinase" evidence="12">
    <location>
        <begin position="263"/>
        <end position="478"/>
    </location>
</feature>
<evidence type="ECO:0000259" key="12">
    <source>
        <dbReference type="PROSITE" id="PS50109"/>
    </source>
</evidence>
<dbReference type="SMART" id="SM00387">
    <property type="entry name" value="HATPase_c"/>
    <property type="match status" value="1"/>
</dbReference>
<dbReference type="InterPro" id="IPR003660">
    <property type="entry name" value="HAMP_dom"/>
</dbReference>
<keyword evidence="6 11" id="KW-0812">Transmembrane</keyword>
<dbReference type="CDD" id="cd06225">
    <property type="entry name" value="HAMP"/>
    <property type="match status" value="1"/>
</dbReference>
<dbReference type="InterPro" id="IPR004358">
    <property type="entry name" value="Sig_transdc_His_kin-like_C"/>
</dbReference>
<feature type="domain" description="HAMP" evidence="13">
    <location>
        <begin position="202"/>
        <end position="255"/>
    </location>
</feature>
<dbReference type="SMART" id="SM00304">
    <property type="entry name" value="HAMP"/>
    <property type="match status" value="1"/>
</dbReference>
<keyword evidence="7 14" id="KW-0418">Kinase</keyword>
<dbReference type="Gene3D" id="6.10.340.10">
    <property type="match status" value="1"/>
</dbReference>
<evidence type="ECO:0000256" key="10">
    <source>
        <dbReference type="ARBA" id="ARBA00023136"/>
    </source>
</evidence>
<dbReference type="Gene3D" id="3.30.565.10">
    <property type="entry name" value="Histidine kinase-like ATPase, C-terminal domain"/>
    <property type="match status" value="1"/>
</dbReference>
<evidence type="ECO:0000256" key="1">
    <source>
        <dbReference type="ARBA" id="ARBA00000085"/>
    </source>
</evidence>
<dbReference type="InterPro" id="IPR003661">
    <property type="entry name" value="HisK_dim/P_dom"/>
</dbReference>
<accession>A0ABX2TS88</accession>
<feature type="transmembrane region" description="Helical" evidence="11">
    <location>
        <begin position="31"/>
        <end position="52"/>
    </location>
</feature>
<evidence type="ECO:0000256" key="3">
    <source>
        <dbReference type="ARBA" id="ARBA00012438"/>
    </source>
</evidence>
<dbReference type="Gene3D" id="1.10.287.130">
    <property type="match status" value="1"/>
</dbReference>
<dbReference type="SUPFAM" id="SSF47384">
    <property type="entry name" value="Homodimeric domain of signal transducing histidine kinase"/>
    <property type="match status" value="1"/>
</dbReference>
<gene>
    <name evidence="14" type="primary">arlS_2</name>
    <name evidence="14" type="ORF">WX45_00088</name>
</gene>
<keyword evidence="5 14" id="KW-0808">Transferase</keyword>
<dbReference type="Pfam" id="PF00672">
    <property type="entry name" value="HAMP"/>
    <property type="match status" value="1"/>
</dbReference>
<dbReference type="InterPro" id="IPR036097">
    <property type="entry name" value="HisK_dim/P_sf"/>
</dbReference>
<keyword evidence="10 11" id="KW-0472">Membrane</keyword>
<evidence type="ECO:0000256" key="5">
    <source>
        <dbReference type="ARBA" id="ARBA00022679"/>
    </source>
</evidence>
<evidence type="ECO:0000313" key="14">
    <source>
        <dbReference type="EMBL" id="OAA85883.1"/>
    </source>
</evidence>
<dbReference type="PANTHER" id="PTHR45436:SF5">
    <property type="entry name" value="SENSOR HISTIDINE KINASE TRCS"/>
    <property type="match status" value="1"/>
</dbReference>
<dbReference type="GO" id="GO:0004673">
    <property type="term" value="F:protein histidine kinase activity"/>
    <property type="evidence" value="ECO:0007669"/>
    <property type="project" value="UniProtKB-EC"/>
</dbReference>
<dbReference type="EMBL" id="LITS01000016">
    <property type="protein sequence ID" value="OAA85883.1"/>
    <property type="molecule type" value="Genomic_DNA"/>
</dbReference>
<dbReference type="SUPFAM" id="SSF55874">
    <property type="entry name" value="ATPase domain of HSP90 chaperone/DNA topoisomerase II/histidine kinase"/>
    <property type="match status" value="1"/>
</dbReference>
<evidence type="ECO:0000256" key="8">
    <source>
        <dbReference type="ARBA" id="ARBA00022989"/>
    </source>
</evidence>
<dbReference type="PRINTS" id="PR00344">
    <property type="entry name" value="BCTRLSENSOR"/>
</dbReference>
<proteinExistence type="predicted"/>
<dbReference type="SUPFAM" id="SSF158472">
    <property type="entry name" value="HAMP domain-like"/>
    <property type="match status" value="1"/>
</dbReference>
<dbReference type="RefSeq" id="WP_242825701.1">
    <property type="nucleotide sequence ID" value="NC_014328.1"/>
</dbReference>
<dbReference type="PROSITE" id="PS50885">
    <property type="entry name" value="HAMP"/>
    <property type="match status" value="1"/>
</dbReference>
<dbReference type="CDD" id="cd00075">
    <property type="entry name" value="HATPase"/>
    <property type="match status" value="1"/>
</dbReference>
<reference evidence="14 15" key="1">
    <citation type="journal article" date="2016" name="Biotechnol. Bioeng.">
        <title>Traits of selected Clostridium strains for syngas fermentation to ethanol.</title>
        <authorList>
            <person name="Martin M.E."/>
            <person name="Richter H."/>
            <person name="Saha S."/>
            <person name="Angenent L.T."/>
        </authorList>
    </citation>
    <scope>NUCLEOTIDE SEQUENCE [LARGE SCALE GENOMIC DNA]</scope>
    <source>
        <strain evidence="14 15">PETC</strain>
    </source>
</reference>
<evidence type="ECO:0000313" key="15">
    <source>
        <dbReference type="Proteomes" id="UP000077020"/>
    </source>
</evidence>
<comment type="caution">
    <text evidence="14">The sequence shown here is derived from an EMBL/GenBank/DDBJ whole genome shotgun (WGS) entry which is preliminary data.</text>
</comment>
<dbReference type="CDD" id="cd00082">
    <property type="entry name" value="HisKA"/>
    <property type="match status" value="1"/>
</dbReference>
<comment type="catalytic activity">
    <reaction evidence="1">
        <text>ATP + protein L-histidine = ADP + protein N-phospho-L-histidine.</text>
        <dbReference type="EC" id="2.7.13.3"/>
    </reaction>
</comment>
<dbReference type="PROSITE" id="PS50109">
    <property type="entry name" value="HIS_KIN"/>
    <property type="match status" value="1"/>
</dbReference>
<protein>
    <recommendedName>
        <fullName evidence="3">histidine kinase</fullName>
        <ecNumber evidence="3">2.7.13.3</ecNumber>
    </recommendedName>
</protein>
<feature type="transmembrane region" description="Helical" evidence="11">
    <location>
        <begin position="177"/>
        <end position="200"/>
    </location>
</feature>
<keyword evidence="4" id="KW-0597">Phosphoprotein</keyword>
<dbReference type="InterPro" id="IPR036890">
    <property type="entry name" value="HATPase_C_sf"/>
</dbReference>